<dbReference type="Proteomes" id="UP000504609">
    <property type="component" value="Unplaced"/>
</dbReference>
<feature type="compositionally biased region" description="Acidic residues" evidence="5">
    <location>
        <begin position="161"/>
        <end position="170"/>
    </location>
</feature>
<evidence type="ECO:0000256" key="2">
    <source>
        <dbReference type="ARBA" id="ARBA00006081"/>
    </source>
</evidence>
<dbReference type="GeneID" id="111438066"/>
<evidence type="ECO:0000313" key="8">
    <source>
        <dbReference type="RefSeq" id="XP_022931798.1"/>
    </source>
</evidence>
<keyword evidence="7" id="KW-1185">Reference proteome</keyword>
<evidence type="ECO:0000256" key="3">
    <source>
        <dbReference type="ARBA" id="ARBA00023242"/>
    </source>
</evidence>
<evidence type="ECO:0000256" key="1">
    <source>
        <dbReference type="ARBA" id="ARBA00004123"/>
    </source>
</evidence>
<keyword evidence="3 4" id="KW-0539">Nucleus</keyword>
<gene>
    <name evidence="8 9 10" type="primary">LOC111438066</name>
</gene>
<reference evidence="8 9" key="1">
    <citation type="submission" date="2025-04" db="UniProtKB">
        <authorList>
            <consortium name="RefSeq"/>
        </authorList>
    </citation>
    <scope>IDENTIFICATION</scope>
    <source>
        <tissue evidence="8 9">Young leaves</tissue>
    </source>
</reference>
<dbReference type="GO" id="GO:0009867">
    <property type="term" value="P:jasmonic acid mediated signaling pathway"/>
    <property type="evidence" value="ECO:0007669"/>
    <property type="project" value="TreeGrafter"/>
</dbReference>
<comment type="function">
    <text evidence="4">Acts as a negative regulator of abscisic acid (ABA) response.</text>
</comment>
<evidence type="ECO:0000313" key="10">
    <source>
        <dbReference type="RefSeq" id="XP_022931803.1"/>
    </source>
</evidence>
<evidence type="ECO:0000256" key="4">
    <source>
        <dbReference type="RuleBase" id="RU369029"/>
    </source>
</evidence>
<dbReference type="Pfam" id="PF16135">
    <property type="entry name" value="TDBD"/>
    <property type="match status" value="1"/>
</dbReference>
<dbReference type="PANTHER" id="PTHR31413:SF12">
    <property type="entry name" value="AFP HOMOLOG 2"/>
    <property type="match status" value="1"/>
</dbReference>
<dbReference type="InterPro" id="IPR031307">
    <property type="entry name" value="Ninja_fam"/>
</dbReference>
<evidence type="ECO:0000259" key="6">
    <source>
        <dbReference type="Pfam" id="PF16135"/>
    </source>
</evidence>
<feature type="region of interest" description="Disordered" evidence="5">
    <location>
        <begin position="161"/>
        <end position="218"/>
    </location>
</feature>
<protein>
    <recommendedName>
        <fullName evidence="4">Ninja-family protein</fullName>
    </recommendedName>
    <alternativeName>
        <fullName evidence="4">ABI-binding protein</fullName>
    </alternativeName>
</protein>
<dbReference type="InterPro" id="IPR032308">
    <property type="entry name" value="TDBD"/>
</dbReference>
<feature type="compositionally biased region" description="Polar residues" evidence="5">
    <location>
        <begin position="171"/>
        <end position="199"/>
    </location>
</feature>
<feature type="compositionally biased region" description="Polar residues" evidence="5">
    <location>
        <begin position="345"/>
        <end position="358"/>
    </location>
</feature>
<evidence type="ECO:0000313" key="7">
    <source>
        <dbReference type="Proteomes" id="UP000504609"/>
    </source>
</evidence>
<sequence>MEEDNRLELSLGLSCGGSLVKDKGKSVCSSDVGTEETDRGSKIIDDFKNFLQGGNQRQDMSSGLLRSDSMKVKENFFNDLSRAHIDGYNSMNLKATGVWAMKNENRVDIQEEKQPEVGNKRKILFEEINGQKKLEGESCQNNVENAKTSLFSTYEDGSAAEIEDVGESELEGSTSKPVSQNDGHSELSTTDLSGQKKFNSSSSSDLERHNLNRSVPFSIQTTSMRNGIYPSIVKESHDAGGSSSTGHSLHGTRQVFLSGSGAQCEVQPMNPGNLPLMFGYSSSQLPTLDKDNSWGLISQAQLHNPCSRGQTSSGILPNSAEATPYDARTFEQDKTGSKQPIVEEGSSSQAGEKGSSGSLGAKDAFERSAGGLLNEISAIRPGLAADVKFGGCGSFPNLPWVSTTGPGPNGRTISGVTYRYNANLIKIVCACHGVHMSPEDFVQHAGEECVGSENETEMELKKLTNAESLGFEISFQIRIAVLLGRVVGSFTRVSNPLVCLCAAYPVSFSLL</sequence>
<dbReference type="RefSeq" id="XP_022931802.1">
    <property type="nucleotide sequence ID" value="XM_023076034.1"/>
</dbReference>
<proteinExistence type="inferred from homology"/>
<evidence type="ECO:0000256" key="5">
    <source>
        <dbReference type="SAM" id="MobiDB-lite"/>
    </source>
</evidence>
<feature type="region of interest" description="Disordered" evidence="5">
    <location>
        <begin position="331"/>
        <end position="361"/>
    </location>
</feature>
<comment type="subcellular location">
    <subcellularLocation>
        <location evidence="1 4">Nucleus</location>
    </subcellularLocation>
</comment>
<dbReference type="GO" id="GO:0005634">
    <property type="term" value="C:nucleus"/>
    <property type="evidence" value="ECO:0007669"/>
    <property type="project" value="UniProtKB-SubCell"/>
</dbReference>
<dbReference type="RefSeq" id="XP_022931803.1">
    <property type="nucleotide sequence ID" value="XM_023076035.1"/>
</dbReference>
<organism evidence="7 8">
    <name type="scientific">Cucurbita moschata</name>
    <name type="common">Winter crookneck squash</name>
    <name type="synonym">Cucurbita pepo var. moschata</name>
    <dbReference type="NCBI Taxonomy" id="3662"/>
    <lineage>
        <taxon>Eukaryota</taxon>
        <taxon>Viridiplantae</taxon>
        <taxon>Streptophyta</taxon>
        <taxon>Embryophyta</taxon>
        <taxon>Tracheophyta</taxon>
        <taxon>Spermatophyta</taxon>
        <taxon>Magnoliopsida</taxon>
        <taxon>eudicotyledons</taxon>
        <taxon>Gunneridae</taxon>
        <taxon>Pentapetalae</taxon>
        <taxon>rosids</taxon>
        <taxon>fabids</taxon>
        <taxon>Cucurbitales</taxon>
        <taxon>Cucurbitaceae</taxon>
        <taxon>Cucurbiteae</taxon>
        <taxon>Cucurbita</taxon>
    </lineage>
</organism>
<dbReference type="KEGG" id="cmos:111438066"/>
<feature type="domain" description="Tify" evidence="6">
    <location>
        <begin position="426"/>
        <end position="447"/>
    </location>
</feature>
<comment type="similarity">
    <text evidence="2 4">Belongs to the Ninja family.</text>
</comment>
<evidence type="ECO:0000313" key="9">
    <source>
        <dbReference type="RefSeq" id="XP_022931802.1"/>
    </source>
</evidence>
<name>A0A6J1EZS4_CUCMO</name>
<dbReference type="RefSeq" id="XP_022931798.1">
    <property type="nucleotide sequence ID" value="XM_023076030.1"/>
</dbReference>
<accession>A0A6J1EZS4</accession>
<dbReference type="AlphaFoldDB" id="A0A6J1EZS4"/>
<dbReference type="PANTHER" id="PTHR31413">
    <property type="entry name" value="AFP HOMOLOG 2"/>
    <property type="match status" value="1"/>
</dbReference>
<dbReference type="GO" id="GO:0045892">
    <property type="term" value="P:negative regulation of DNA-templated transcription"/>
    <property type="evidence" value="ECO:0007669"/>
    <property type="project" value="TreeGrafter"/>
</dbReference>